<dbReference type="PANTHER" id="PTHR47791:SF3">
    <property type="entry name" value="MEIOTICALLY UP-REGULATED GENE 191 PROTEIN"/>
    <property type="match status" value="1"/>
</dbReference>
<dbReference type="InterPro" id="IPR053169">
    <property type="entry name" value="MUG_Protein"/>
</dbReference>
<feature type="region of interest" description="Disordered" evidence="1">
    <location>
        <begin position="361"/>
        <end position="390"/>
    </location>
</feature>
<reference evidence="3 4" key="1">
    <citation type="submission" date="2022-09" db="EMBL/GenBank/DDBJ databases">
        <authorList>
            <person name="Palmer J.M."/>
        </authorList>
    </citation>
    <scope>NUCLEOTIDE SEQUENCE [LARGE SCALE GENOMIC DNA]</scope>
    <source>
        <strain evidence="3 4">DSM 7382</strain>
    </source>
</reference>
<dbReference type="PANTHER" id="PTHR47791">
    <property type="entry name" value="MEIOTICALLY UP-REGULATED GENE 191 PROTEIN"/>
    <property type="match status" value="1"/>
</dbReference>
<organism evidence="3 4">
    <name type="scientific">Cerrena zonata</name>
    <dbReference type="NCBI Taxonomy" id="2478898"/>
    <lineage>
        <taxon>Eukaryota</taxon>
        <taxon>Fungi</taxon>
        <taxon>Dikarya</taxon>
        <taxon>Basidiomycota</taxon>
        <taxon>Agaricomycotina</taxon>
        <taxon>Agaricomycetes</taxon>
        <taxon>Polyporales</taxon>
        <taxon>Cerrenaceae</taxon>
        <taxon>Cerrena</taxon>
    </lineage>
</organism>
<dbReference type="InterPro" id="IPR005198">
    <property type="entry name" value="Glyco_hydro_76"/>
</dbReference>
<dbReference type="Pfam" id="PF03663">
    <property type="entry name" value="Glyco_hydro_76"/>
    <property type="match status" value="1"/>
</dbReference>
<feature type="transmembrane region" description="Helical" evidence="2">
    <location>
        <begin position="284"/>
        <end position="309"/>
    </location>
</feature>
<protein>
    <recommendedName>
        <fullName evidence="5">Glycoside hydrolase family 76 protein</fullName>
    </recommendedName>
</protein>
<dbReference type="Gene3D" id="1.50.10.20">
    <property type="match status" value="1"/>
</dbReference>
<keyword evidence="2" id="KW-0812">Transmembrane</keyword>
<dbReference type="AlphaFoldDB" id="A0AAW0GI05"/>
<comment type="caution">
    <text evidence="3">The sequence shown here is derived from an EMBL/GenBank/DDBJ whole genome shotgun (WGS) entry which is preliminary data.</text>
</comment>
<dbReference type="Proteomes" id="UP001385951">
    <property type="component" value="Unassembled WGS sequence"/>
</dbReference>
<evidence type="ECO:0008006" key="5">
    <source>
        <dbReference type="Google" id="ProtNLM"/>
    </source>
</evidence>
<evidence type="ECO:0000256" key="2">
    <source>
        <dbReference type="SAM" id="Phobius"/>
    </source>
</evidence>
<proteinExistence type="predicted"/>
<evidence type="ECO:0000313" key="3">
    <source>
        <dbReference type="EMBL" id="KAK7688585.1"/>
    </source>
</evidence>
<evidence type="ECO:0000256" key="1">
    <source>
        <dbReference type="SAM" id="MobiDB-lite"/>
    </source>
</evidence>
<sequence length="390" mass="41986">MTPWVITEAHAISGSHPLKSSPLQSQCNNASVAGGIFWNISNKTNLTVGSGAEGFYMALSAYLYEIMKNETYQAAASMSHKFTQSQLLSNISTCSGCARDMISLDDCHYPNKLILNCNTGLYIEGLTVLGHTSNDTELLDIADQLSVIAVKSSQWSNPSGFSIGPPSDVRNDGYGTPTFRAMLIRALHEHWSRSQPDSDIARLIGAYLLLQYNSLLEFGQYPGKPWYSPSWTGPPVPHLVLWGQQGAIDLMNSAISLSVDPSISDSPGPTGTGETSMSHRKPLALGPIIGGVTGGVVFLGVIIAVIVVIRLRRRNGTVSRAQILDHSAFTGGRILGESFQPAPPLPSATAPRGRQWLNTQHHIEPFSASPHADPSSSNIGPPPRYKEVVQ</sequence>
<name>A0AAW0GI05_9APHY</name>
<keyword evidence="4" id="KW-1185">Reference proteome</keyword>
<accession>A0AAW0GI05</accession>
<keyword evidence="2" id="KW-1133">Transmembrane helix</keyword>
<gene>
    <name evidence="3" type="ORF">QCA50_008123</name>
</gene>
<dbReference type="EMBL" id="JASBNA010000010">
    <property type="protein sequence ID" value="KAK7688585.1"/>
    <property type="molecule type" value="Genomic_DNA"/>
</dbReference>
<keyword evidence="2" id="KW-0472">Membrane</keyword>
<evidence type="ECO:0000313" key="4">
    <source>
        <dbReference type="Proteomes" id="UP001385951"/>
    </source>
</evidence>